<protein>
    <submittedName>
        <fullName evidence="1">Uncharacterized protein</fullName>
    </submittedName>
</protein>
<reference evidence="1" key="1">
    <citation type="submission" date="2022-09" db="EMBL/GenBank/DDBJ databases">
        <title>Aureispira anguillicida sp. nov., isolated from Leptocephalus of Japanese eel Anguilla japonica.</title>
        <authorList>
            <person name="Yuasa K."/>
            <person name="Mekata T."/>
            <person name="Ikunari K."/>
        </authorList>
    </citation>
    <scope>NUCLEOTIDE SEQUENCE</scope>
    <source>
        <strain evidence="1">EL160426</strain>
    </source>
</reference>
<dbReference type="KEGG" id="aup:AsAng_0023960"/>
<evidence type="ECO:0000313" key="1">
    <source>
        <dbReference type="EMBL" id="BDS11682.1"/>
    </source>
</evidence>
<accession>A0A916DTD1</accession>
<keyword evidence="2" id="KW-1185">Reference proteome</keyword>
<organism evidence="1 2">
    <name type="scientific">Aureispira anguillae</name>
    <dbReference type="NCBI Taxonomy" id="2864201"/>
    <lineage>
        <taxon>Bacteria</taxon>
        <taxon>Pseudomonadati</taxon>
        <taxon>Bacteroidota</taxon>
        <taxon>Saprospiria</taxon>
        <taxon>Saprospirales</taxon>
        <taxon>Saprospiraceae</taxon>
        <taxon>Aureispira</taxon>
    </lineage>
</organism>
<dbReference type="AlphaFoldDB" id="A0A916DTD1"/>
<name>A0A916DTD1_9BACT</name>
<gene>
    <name evidence="1" type="ORF">AsAng_0023960</name>
</gene>
<evidence type="ECO:0000313" key="2">
    <source>
        <dbReference type="Proteomes" id="UP001060919"/>
    </source>
</evidence>
<proteinExistence type="predicted"/>
<dbReference type="EMBL" id="AP026867">
    <property type="protein sequence ID" value="BDS11682.1"/>
    <property type="molecule type" value="Genomic_DNA"/>
</dbReference>
<dbReference type="Proteomes" id="UP001060919">
    <property type="component" value="Chromosome"/>
</dbReference>
<sequence length="491" mass="58689">MHKTKLVTLFQYLNSREITRFSDYVHSPFYNKHAEVKKLCLYLAKYIPNNKRQHRLEKERVFKHLYPNKQFDGNALHSVASKLLGLLHDFLVITTHEDKKNQHLIKILAELRQRKQFKDYNAILRKIERSSDSSYSDIEDLYWEKFAYYKELDVNFITQGGRSYNENLQMKNDFLDLFFITKKLKIACDMVSRNKVIGSNYQYRLVDELFVYLNQQNSSYAQEPTIKIYAATLKMLLNGDRTDEEYFNVKQWLEEYQALFSKLELKNIYDYLENHCIRAYKRNTASNKYLRELLSISKFLVKHEINFVDGFLSAGDFKNIGTIAINLGDYKWAEEFIETYKDALLPEVRESVYSYLLSFLLYSTKDYKGALQALYNVVFSNWTYHTGAKMIQLRIYYELDEGEALYSLIDAFRNYLKRNQQMTDLDKEMFYNFINVIRKIYKLRDSQGFIRKEKFQKEVEKLELFFEAATPIVSKTWLKEAIETIKNQSEY</sequence>
<dbReference type="RefSeq" id="WP_264792833.1">
    <property type="nucleotide sequence ID" value="NZ_AP026867.1"/>
</dbReference>